<evidence type="ECO:0000313" key="2">
    <source>
        <dbReference type="Proteomes" id="UP000597338"/>
    </source>
</evidence>
<reference evidence="2" key="1">
    <citation type="journal article" date="2019" name="Int. J. Syst. Evol. Microbiol.">
        <title>The Global Catalogue of Microorganisms (GCM) 10K type strain sequencing project: providing services to taxonomists for standard genome sequencing and annotation.</title>
        <authorList>
            <consortium name="The Broad Institute Genomics Platform"/>
            <consortium name="The Broad Institute Genome Sequencing Center for Infectious Disease"/>
            <person name="Wu L."/>
            <person name="Ma J."/>
        </authorList>
    </citation>
    <scope>NUCLEOTIDE SEQUENCE [LARGE SCALE GENOMIC DNA]</scope>
    <source>
        <strain evidence="2">CGMCC 1.15342</strain>
    </source>
</reference>
<evidence type="ECO:0000313" key="1">
    <source>
        <dbReference type="EMBL" id="GGC33580.1"/>
    </source>
</evidence>
<sequence length="65" mass="7379">MDDSDTTSHDSYITTTFIPYNINDTAVKRLIQVAMLPHRETLQTLQDGNDDTLSTRYGNIVGKYL</sequence>
<protein>
    <submittedName>
        <fullName evidence="1">Uncharacterized protein</fullName>
    </submittedName>
</protein>
<proteinExistence type="predicted"/>
<name>A0ABQ1M2A6_9SPHI</name>
<comment type="caution">
    <text evidence="1">The sequence shown here is derived from an EMBL/GenBank/DDBJ whole genome shotgun (WGS) entry which is preliminary data.</text>
</comment>
<dbReference type="Proteomes" id="UP000597338">
    <property type="component" value="Unassembled WGS sequence"/>
</dbReference>
<organism evidence="1 2">
    <name type="scientific">Parapedobacter defluvii</name>
    <dbReference type="NCBI Taxonomy" id="2045106"/>
    <lineage>
        <taxon>Bacteria</taxon>
        <taxon>Pseudomonadati</taxon>
        <taxon>Bacteroidota</taxon>
        <taxon>Sphingobacteriia</taxon>
        <taxon>Sphingobacteriales</taxon>
        <taxon>Sphingobacteriaceae</taxon>
        <taxon>Parapedobacter</taxon>
    </lineage>
</organism>
<gene>
    <name evidence="1" type="ORF">GCM10011386_27130</name>
</gene>
<dbReference type="RefSeq" id="WP_188751588.1">
    <property type="nucleotide sequence ID" value="NZ_BMIK01000009.1"/>
</dbReference>
<dbReference type="EMBL" id="BMIK01000009">
    <property type="protein sequence ID" value="GGC33580.1"/>
    <property type="molecule type" value="Genomic_DNA"/>
</dbReference>
<keyword evidence="2" id="KW-1185">Reference proteome</keyword>
<accession>A0ABQ1M2A6</accession>